<dbReference type="GO" id="GO:0008270">
    <property type="term" value="F:zinc ion binding"/>
    <property type="evidence" value="ECO:0007669"/>
    <property type="project" value="UniProtKB-KW"/>
</dbReference>
<dbReference type="PANTHER" id="PTHR22663">
    <property type="entry name" value="RING FINGER PROTEIN NARYA-RELATED"/>
    <property type="match status" value="1"/>
</dbReference>
<dbReference type="OrthoDB" id="2535391at2759"/>
<evidence type="ECO:0000256" key="2">
    <source>
        <dbReference type="ARBA" id="ARBA00022771"/>
    </source>
</evidence>
<keyword evidence="4" id="KW-0469">Meiosis</keyword>
<dbReference type="InterPro" id="IPR017907">
    <property type="entry name" value="Znf_RING_CS"/>
</dbReference>
<protein>
    <submittedName>
        <fullName evidence="10">Probable E3 SUMO-protein ligase RNF212 isoform X1</fullName>
    </submittedName>
</protein>
<evidence type="ECO:0000256" key="1">
    <source>
        <dbReference type="ARBA" id="ARBA00022723"/>
    </source>
</evidence>
<dbReference type="PROSITE" id="PS50089">
    <property type="entry name" value="ZF_RING_2"/>
    <property type="match status" value="1"/>
</dbReference>
<dbReference type="Gene3D" id="3.30.40.10">
    <property type="entry name" value="Zinc/RING finger domain, C3HC4 (zinc finger)"/>
    <property type="match status" value="1"/>
</dbReference>
<dbReference type="RefSeq" id="XP_023944439.2">
    <property type="nucleotide sequence ID" value="XM_024088671.2"/>
</dbReference>
<evidence type="ECO:0000313" key="10">
    <source>
        <dbReference type="RefSeq" id="XP_023944439.2"/>
    </source>
</evidence>
<sequence>MDWVHCNTCFAQLKSEITLQLTTCGHMFCNNCLNNAAKEGICLVCKKPCSIMKLVPDMTQEVQDYFTDPTDLLKKCCEVFEFQKKHRRRLISYLLLSIKKFYAARTELKRMTELCQTQHKQLKEYQKINKSLKAQLLAQRQTSPFNVPISPGSNISPGYLQSTPTYKRPAKSTPYSQPYQSALVTPTRISMTRGSVNTNAHSQKSNNSNKISSTVFTPPTPPSAGFFSSQSSTESGYATNGSSKRSPSIVYCNGFSKKCSFKQNNT</sequence>
<feature type="region of interest" description="Disordered" evidence="7">
    <location>
        <begin position="197"/>
        <end position="246"/>
    </location>
</feature>
<evidence type="ECO:0000256" key="4">
    <source>
        <dbReference type="ARBA" id="ARBA00023254"/>
    </source>
</evidence>
<dbReference type="GO" id="GO:0000795">
    <property type="term" value="C:synaptonemal complex"/>
    <property type="evidence" value="ECO:0007669"/>
    <property type="project" value="InterPro"/>
</dbReference>
<dbReference type="SMART" id="SM00184">
    <property type="entry name" value="RING"/>
    <property type="match status" value="1"/>
</dbReference>
<keyword evidence="10" id="KW-0436">Ligase</keyword>
<dbReference type="InterPro" id="IPR001841">
    <property type="entry name" value="Znf_RING"/>
</dbReference>
<proteinExistence type="predicted"/>
<dbReference type="GO" id="GO:0016925">
    <property type="term" value="P:protein sumoylation"/>
    <property type="evidence" value="ECO:0007669"/>
    <property type="project" value="TreeGrafter"/>
</dbReference>
<feature type="coiled-coil region" evidence="6">
    <location>
        <begin position="115"/>
        <end position="142"/>
    </location>
</feature>
<dbReference type="Pfam" id="PF14634">
    <property type="entry name" value="zf-RING_5"/>
    <property type="match status" value="1"/>
</dbReference>
<dbReference type="KEGG" id="bany:112050408"/>
<dbReference type="PROSITE" id="PS00518">
    <property type="entry name" value="ZF_RING_1"/>
    <property type="match status" value="1"/>
</dbReference>
<feature type="compositionally biased region" description="Polar residues" evidence="7">
    <location>
        <begin position="226"/>
        <end position="246"/>
    </location>
</feature>
<accession>A0A6J1NC02</accession>
<dbReference type="GO" id="GO:0019789">
    <property type="term" value="F:SUMO transferase activity"/>
    <property type="evidence" value="ECO:0007669"/>
    <property type="project" value="InterPro"/>
</dbReference>
<evidence type="ECO:0000256" key="7">
    <source>
        <dbReference type="SAM" id="MobiDB-lite"/>
    </source>
</evidence>
<feature type="region of interest" description="Disordered" evidence="7">
    <location>
        <begin position="148"/>
        <end position="178"/>
    </location>
</feature>
<name>A0A6J1NC02_BICAN</name>
<dbReference type="GeneID" id="112050408"/>
<feature type="domain" description="RING-type" evidence="8">
    <location>
        <begin position="6"/>
        <end position="46"/>
    </location>
</feature>
<dbReference type="SUPFAM" id="SSF57850">
    <property type="entry name" value="RING/U-box"/>
    <property type="match status" value="1"/>
</dbReference>
<keyword evidence="3" id="KW-0862">Zinc</keyword>
<keyword evidence="9" id="KW-1185">Reference proteome</keyword>
<gene>
    <name evidence="10" type="primary">LOC112050408</name>
</gene>
<feature type="compositionally biased region" description="Low complexity" evidence="7">
    <location>
        <begin position="202"/>
        <end position="217"/>
    </location>
</feature>
<evidence type="ECO:0000256" key="6">
    <source>
        <dbReference type="SAM" id="Coils"/>
    </source>
</evidence>
<keyword evidence="1" id="KW-0479">Metal-binding</keyword>
<dbReference type="PANTHER" id="PTHR22663:SF17">
    <property type="entry name" value="RING FINGER PROTEIN NARYA-RELATED"/>
    <property type="match status" value="1"/>
</dbReference>
<dbReference type="InterPro" id="IPR013083">
    <property type="entry name" value="Znf_RING/FYVE/PHD"/>
</dbReference>
<reference evidence="10" key="1">
    <citation type="submission" date="2025-08" db="UniProtKB">
        <authorList>
            <consortium name="RefSeq"/>
        </authorList>
    </citation>
    <scope>IDENTIFICATION</scope>
</reference>
<dbReference type="GO" id="GO:0007129">
    <property type="term" value="P:homologous chromosome pairing at meiosis"/>
    <property type="evidence" value="ECO:0007669"/>
    <property type="project" value="TreeGrafter"/>
</dbReference>
<dbReference type="GO" id="GO:0007131">
    <property type="term" value="P:reciprocal meiotic recombination"/>
    <property type="evidence" value="ECO:0007669"/>
    <property type="project" value="InterPro"/>
</dbReference>
<evidence type="ECO:0000256" key="3">
    <source>
        <dbReference type="ARBA" id="ARBA00022833"/>
    </source>
</evidence>
<dbReference type="InterPro" id="IPR042123">
    <property type="entry name" value="Zip3/RNF212-like"/>
</dbReference>
<dbReference type="Proteomes" id="UP001652582">
    <property type="component" value="Chromosome 13"/>
</dbReference>
<keyword evidence="6" id="KW-0175">Coiled coil</keyword>
<evidence type="ECO:0000256" key="5">
    <source>
        <dbReference type="PROSITE-ProRule" id="PRU00175"/>
    </source>
</evidence>
<keyword evidence="2 5" id="KW-0863">Zinc-finger</keyword>
<feature type="compositionally biased region" description="Polar residues" evidence="7">
    <location>
        <begin position="148"/>
        <end position="165"/>
    </location>
</feature>
<dbReference type="AlphaFoldDB" id="A0A6J1NC02"/>
<organism evidence="9 10">
    <name type="scientific">Bicyclus anynana</name>
    <name type="common">Squinting bush brown butterfly</name>
    <dbReference type="NCBI Taxonomy" id="110368"/>
    <lineage>
        <taxon>Eukaryota</taxon>
        <taxon>Metazoa</taxon>
        <taxon>Ecdysozoa</taxon>
        <taxon>Arthropoda</taxon>
        <taxon>Hexapoda</taxon>
        <taxon>Insecta</taxon>
        <taxon>Pterygota</taxon>
        <taxon>Neoptera</taxon>
        <taxon>Endopterygota</taxon>
        <taxon>Lepidoptera</taxon>
        <taxon>Glossata</taxon>
        <taxon>Ditrysia</taxon>
        <taxon>Papilionoidea</taxon>
        <taxon>Nymphalidae</taxon>
        <taxon>Satyrinae</taxon>
        <taxon>Satyrini</taxon>
        <taxon>Mycalesina</taxon>
        <taxon>Bicyclus</taxon>
    </lineage>
</organism>
<dbReference type="GO" id="GO:0016874">
    <property type="term" value="F:ligase activity"/>
    <property type="evidence" value="ECO:0007669"/>
    <property type="project" value="UniProtKB-KW"/>
</dbReference>
<evidence type="ECO:0000259" key="8">
    <source>
        <dbReference type="PROSITE" id="PS50089"/>
    </source>
</evidence>
<evidence type="ECO:0000313" key="9">
    <source>
        <dbReference type="Proteomes" id="UP001652582"/>
    </source>
</evidence>